<accession>A0ACB7U8T8</accession>
<name>A0ACB7U8T8_DIOAL</name>
<reference evidence="2" key="1">
    <citation type="journal article" date="2022" name="Nat. Commun.">
        <title>Chromosome evolution and the genetic basis of agronomically important traits in greater yam.</title>
        <authorList>
            <person name="Bredeson J.V."/>
            <person name="Lyons J.B."/>
            <person name="Oniyinde I.O."/>
            <person name="Okereke N.R."/>
            <person name="Kolade O."/>
            <person name="Nnabue I."/>
            <person name="Nwadili C.O."/>
            <person name="Hribova E."/>
            <person name="Parker M."/>
            <person name="Nwogha J."/>
            <person name="Shu S."/>
            <person name="Carlson J."/>
            <person name="Kariba R."/>
            <person name="Muthemba S."/>
            <person name="Knop K."/>
            <person name="Barton G.J."/>
            <person name="Sherwood A.V."/>
            <person name="Lopez-Montes A."/>
            <person name="Asiedu R."/>
            <person name="Jamnadass R."/>
            <person name="Muchugi A."/>
            <person name="Goodstein D."/>
            <person name="Egesi C.N."/>
            <person name="Featherston J."/>
            <person name="Asfaw A."/>
            <person name="Simpson G.G."/>
            <person name="Dolezel J."/>
            <person name="Hendre P.S."/>
            <person name="Van Deynze A."/>
            <person name="Kumar P.L."/>
            <person name="Obidiegwu J.E."/>
            <person name="Bhattacharjee R."/>
            <person name="Rokhsar D.S."/>
        </authorList>
    </citation>
    <scope>NUCLEOTIDE SEQUENCE [LARGE SCALE GENOMIC DNA]</scope>
    <source>
        <strain evidence="2">cv. TDa95/00328</strain>
    </source>
</reference>
<dbReference type="Proteomes" id="UP000827976">
    <property type="component" value="Chromosome 18"/>
</dbReference>
<evidence type="ECO:0000313" key="2">
    <source>
        <dbReference type="Proteomes" id="UP000827976"/>
    </source>
</evidence>
<evidence type="ECO:0000313" key="1">
    <source>
        <dbReference type="EMBL" id="KAH7656650.1"/>
    </source>
</evidence>
<dbReference type="EC" id="4.1.1.22" evidence="1"/>
<keyword evidence="2" id="KW-1185">Reference proteome</keyword>
<gene>
    <name evidence="1" type="ORF">IHE45_18G088800</name>
</gene>
<protein>
    <submittedName>
        <fullName evidence="1">Histidine decarboxylase protein</fullName>
        <ecNumber evidence="1">4.1.1.22</ecNumber>
    </submittedName>
</protein>
<organism evidence="1 2">
    <name type="scientific">Dioscorea alata</name>
    <name type="common">Purple yam</name>
    <dbReference type="NCBI Taxonomy" id="55571"/>
    <lineage>
        <taxon>Eukaryota</taxon>
        <taxon>Viridiplantae</taxon>
        <taxon>Streptophyta</taxon>
        <taxon>Embryophyta</taxon>
        <taxon>Tracheophyta</taxon>
        <taxon>Spermatophyta</taxon>
        <taxon>Magnoliopsida</taxon>
        <taxon>Liliopsida</taxon>
        <taxon>Dioscoreales</taxon>
        <taxon>Dioscoreaceae</taxon>
        <taxon>Dioscorea</taxon>
    </lineage>
</organism>
<keyword evidence="1" id="KW-0456">Lyase</keyword>
<sequence length="103" mass="11735">MVESLWNGSLVDLSVEVEPLPWEFDPNGDIGENGKEREIVLGRNVHTMCLTKSRLIMGNPFCDYTFFVFGNRLSLFLDFDYCALGQLQHFLINNLGDPFTDSN</sequence>
<dbReference type="EMBL" id="CM037028">
    <property type="protein sequence ID" value="KAH7656650.1"/>
    <property type="molecule type" value="Genomic_DNA"/>
</dbReference>
<comment type="caution">
    <text evidence="1">The sequence shown here is derived from an EMBL/GenBank/DDBJ whole genome shotgun (WGS) entry which is preliminary data.</text>
</comment>
<proteinExistence type="predicted"/>